<dbReference type="InterPro" id="IPR052558">
    <property type="entry name" value="Siderophore_Hydrolase_D"/>
</dbReference>
<organism evidence="3 4">
    <name type="scientific">Flavihumibacter petaseus NBRC 106054</name>
    <dbReference type="NCBI Taxonomy" id="1220578"/>
    <lineage>
        <taxon>Bacteria</taxon>
        <taxon>Pseudomonadati</taxon>
        <taxon>Bacteroidota</taxon>
        <taxon>Chitinophagia</taxon>
        <taxon>Chitinophagales</taxon>
        <taxon>Chitinophagaceae</taxon>
        <taxon>Flavihumibacter</taxon>
    </lineage>
</organism>
<dbReference type="STRING" id="1220578.FPE01S_02_04900"/>
<comment type="caution">
    <text evidence="3">The sequence shown here is derived from an EMBL/GenBank/DDBJ whole genome shotgun (WGS) entry which is preliminary data.</text>
</comment>
<accession>A0A0E9N248</accession>
<dbReference type="InterPro" id="IPR029058">
    <property type="entry name" value="AB_hydrolase_fold"/>
</dbReference>
<dbReference type="PANTHER" id="PTHR40841">
    <property type="entry name" value="SIDEROPHORE TRIACETYLFUSARININE C ESTERASE"/>
    <property type="match status" value="1"/>
</dbReference>
<dbReference type="GO" id="GO:0016788">
    <property type="term" value="F:hydrolase activity, acting on ester bonds"/>
    <property type="evidence" value="ECO:0007669"/>
    <property type="project" value="TreeGrafter"/>
</dbReference>
<name>A0A0E9N248_9BACT</name>
<dbReference type="InterPro" id="IPR000801">
    <property type="entry name" value="Esterase-like"/>
</dbReference>
<evidence type="ECO:0000313" key="4">
    <source>
        <dbReference type="Proteomes" id="UP000033121"/>
    </source>
</evidence>
<dbReference type="AlphaFoldDB" id="A0A0E9N248"/>
<keyword evidence="2" id="KW-0378">Hydrolase</keyword>
<dbReference type="Gene3D" id="3.40.50.1820">
    <property type="entry name" value="alpha/beta hydrolase"/>
    <property type="match status" value="1"/>
</dbReference>
<protein>
    <submittedName>
        <fullName evidence="3">Putative esterase</fullName>
    </submittedName>
</protein>
<reference evidence="3 4" key="1">
    <citation type="submission" date="2015-04" db="EMBL/GenBank/DDBJ databases">
        <title>Whole genome shotgun sequence of Flavihumibacter petaseus NBRC 106054.</title>
        <authorList>
            <person name="Miyazawa S."/>
            <person name="Hosoyama A."/>
            <person name="Hashimoto M."/>
            <person name="Noguchi M."/>
            <person name="Tsuchikane K."/>
            <person name="Ohji S."/>
            <person name="Yamazoe A."/>
            <person name="Ichikawa N."/>
            <person name="Kimura A."/>
            <person name="Fujita N."/>
        </authorList>
    </citation>
    <scope>NUCLEOTIDE SEQUENCE [LARGE SCALE GENOMIC DNA]</scope>
    <source>
        <strain evidence="3 4">NBRC 106054</strain>
    </source>
</reference>
<comment type="similarity">
    <text evidence="1">Belongs to the esterase D family.</text>
</comment>
<dbReference type="PANTHER" id="PTHR40841:SF2">
    <property type="entry name" value="SIDEROPHORE-DEGRADING ESTERASE (EUROFUNG)"/>
    <property type="match status" value="1"/>
</dbReference>
<keyword evidence="4" id="KW-1185">Reference proteome</keyword>
<evidence type="ECO:0000256" key="1">
    <source>
        <dbReference type="ARBA" id="ARBA00005622"/>
    </source>
</evidence>
<dbReference type="EMBL" id="BBWV01000002">
    <property type="protein sequence ID" value="GAO43385.1"/>
    <property type="molecule type" value="Genomic_DNA"/>
</dbReference>
<dbReference type="Pfam" id="PF00756">
    <property type="entry name" value="Esterase"/>
    <property type="match status" value="1"/>
</dbReference>
<proteinExistence type="inferred from homology"/>
<gene>
    <name evidence="3" type="ORF">FPE01S_02_04900</name>
</gene>
<dbReference type="SUPFAM" id="SSF53474">
    <property type="entry name" value="alpha/beta-Hydrolases"/>
    <property type="match status" value="1"/>
</dbReference>
<dbReference type="Proteomes" id="UP000033121">
    <property type="component" value="Unassembled WGS sequence"/>
</dbReference>
<dbReference type="OrthoDB" id="9784036at2"/>
<evidence type="ECO:0000313" key="3">
    <source>
        <dbReference type="EMBL" id="GAO43385.1"/>
    </source>
</evidence>
<sequence>MAQQLNDSALRKEDPITITTSHGRKPFVLGQVREFYSTILGEKRNLNIYLPEGYGQNDSTRFPVIYLLDGSADEDFIHVAGLVQYFNFPWINQLPPCILVGICNVDRQRDFTSTPTYQEEKEKFPHAGGSAAFIEFLEKELKPFVQESYKTTSQATLIGQSLGGLLATEILLKQPHLFNRFIIISPSLWWNNRALLQHEFTTEQQETLTTRQVYIAVGNEGPGVMFGNTKMETDAKNLLQKIKRAAPQNKNFTLDYFPDETHATIGHPAVFKGFRYLQSRH</sequence>
<evidence type="ECO:0000256" key="2">
    <source>
        <dbReference type="ARBA" id="ARBA00022801"/>
    </source>
</evidence>